<feature type="domain" description="NlpC/P60" evidence="7">
    <location>
        <begin position="65"/>
        <end position="192"/>
    </location>
</feature>
<dbReference type="PROSITE" id="PS51257">
    <property type="entry name" value="PROKAR_LIPOPROTEIN"/>
    <property type="match status" value="1"/>
</dbReference>
<dbReference type="PANTHER" id="PTHR47360:SF1">
    <property type="entry name" value="ENDOPEPTIDASE NLPC-RELATED"/>
    <property type="match status" value="1"/>
</dbReference>
<evidence type="ECO:0000313" key="8">
    <source>
        <dbReference type="EMBL" id="MET7030468.1"/>
    </source>
</evidence>
<dbReference type="Pfam" id="PF00877">
    <property type="entry name" value="NLPC_P60"/>
    <property type="match status" value="1"/>
</dbReference>
<evidence type="ECO:0000256" key="2">
    <source>
        <dbReference type="ARBA" id="ARBA00022670"/>
    </source>
</evidence>
<dbReference type="PROSITE" id="PS51935">
    <property type="entry name" value="NLPC_P60"/>
    <property type="match status" value="1"/>
</dbReference>
<evidence type="ECO:0000256" key="6">
    <source>
        <dbReference type="SAM" id="SignalP"/>
    </source>
</evidence>
<keyword evidence="4" id="KW-0378">Hydrolase</keyword>
<comment type="similarity">
    <text evidence="1">Belongs to the peptidase C40 family.</text>
</comment>
<evidence type="ECO:0000256" key="1">
    <source>
        <dbReference type="ARBA" id="ARBA00007074"/>
    </source>
</evidence>
<dbReference type="Proteomes" id="UP001549773">
    <property type="component" value="Unassembled WGS sequence"/>
</dbReference>
<sequence>MIRKVSFIAFLFLMASCGSSKSTTVTHVERKVSVPRNSVSVPNNREEISISNSTEMADARSEASFNFADRIINTALEYSGVRYKYGGTSKDGLDCSGLMMISFGEHDYNLPRSSSQMAEEGKKVKLNEVAKGDLLFFCTGRRNRKINHVGLVVTTEGDEIKFIHSSTSRGVIVSSLREGYWNSAFVKATRVL</sequence>
<protein>
    <submittedName>
        <fullName evidence="8">C40 family peptidase</fullName>
    </submittedName>
</protein>
<keyword evidence="9" id="KW-1185">Reference proteome</keyword>
<dbReference type="InterPro" id="IPR000064">
    <property type="entry name" value="NLP_P60_dom"/>
</dbReference>
<organism evidence="8 9">
    <name type="scientific">Sediminicola luteus</name>
    <dbReference type="NCBI Taxonomy" id="319238"/>
    <lineage>
        <taxon>Bacteria</taxon>
        <taxon>Pseudomonadati</taxon>
        <taxon>Bacteroidota</taxon>
        <taxon>Flavobacteriia</taxon>
        <taxon>Flavobacteriales</taxon>
        <taxon>Flavobacteriaceae</taxon>
        <taxon>Sediminicola</taxon>
    </lineage>
</organism>
<gene>
    <name evidence="8" type="ORF">ABXZ32_13755</name>
</gene>
<dbReference type="PANTHER" id="PTHR47360">
    <property type="entry name" value="MUREIN DD-ENDOPEPTIDASE MEPS/MUREIN LD-CARBOXYPEPTIDASE"/>
    <property type="match status" value="1"/>
</dbReference>
<name>A0ABV2TYV3_9FLAO</name>
<dbReference type="EMBL" id="JBEWYP010000009">
    <property type="protein sequence ID" value="MET7030468.1"/>
    <property type="molecule type" value="Genomic_DNA"/>
</dbReference>
<evidence type="ECO:0000256" key="4">
    <source>
        <dbReference type="ARBA" id="ARBA00022801"/>
    </source>
</evidence>
<comment type="caution">
    <text evidence="8">The sequence shown here is derived from an EMBL/GenBank/DDBJ whole genome shotgun (WGS) entry which is preliminary data.</text>
</comment>
<dbReference type="SUPFAM" id="SSF54001">
    <property type="entry name" value="Cysteine proteinases"/>
    <property type="match status" value="1"/>
</dbReference>
<reference evidence="8 9" key="1">
    <citation type="submission" date="2024-07" db="EMBL/GenBank/DDBJ databases">
        <title>The genome sequence of type strain Sediminicola luteus GDMCC 1.2596T.</title>
        <authorList>
            <person name="Liu Y."/>
        </authorList>
    </citation>
    <scope>NUCLEOTIDE SEQUENCE [LARGE SCALE GENOMIC DNA]</scope>
    <source>
        <strain evidence="8 9">GDMCC 1.2596</strain>
    </source>
</reference>
<accession>A0ABV2TYV3</accession>
<evidence type="ECO:0000313" key="9">
    <source>
        <dbReference type="Proteomes" id="UP001549773"/>
    </source>
</evidence>
<keyword evidence="2" id="KW-0645">Protease</keyword>
<evidence type="ECO:0000256" key="3">
    <source>
        <dbReference type="ARBA" id="ARBA00022729"/>
    </source>
</evidence>
<feature type="chain" id="PRO_5045060214" evidence="6">
    <location>
        <begin position="23"/>
        <end position="192"/>
    </location>
</feature>
<dbReference type="Gene3D" id="3.90.1720.10">
    <property type="entry name" value="endopeptidase domain like (from Nostoc punctiforme)"/>
    <property type="match status" value="1"/>
</dbReference>
<evidence type="ECO:0000259" key="7">
    <source>
        <dbReference type="PROSITE" id="PS51935"/>
    </source>
</evidence>
<keyword evidence="5" id="KW-0788">Thiol protease</keyword>
<keyword evidence="3 6" id="KW-0732">Signal</keyword>
<evidence type="ECO:0000256" key="5">
    <source>
        <dbReference type="ARBA" id="ARBA00022807"/>
    </source>
</evidence>
<dbReference type="InterPro" id="IPR038765">
    <property type="entry name" value="Papain-like_cys_pep_sf"/>
</dbReference>
<proteinExistence type="inferred from homology"/>
<dbReference type="RefSeq" id="WP_354619266.1">
    <property type="nucleotide sequence ID" value="NZ_JBEWYP010000009.1"/>
</dbReference>
<feature type="signal peptide" evidence="6">
    <location>
        <begin position="1"/>
        <end position="22"/>
    </location>
</feature>
<dbReference type="InterPro" id="IPR052062">
    <property type="entry name" value="Murein_DD/LD_carboxypeptidase"/>
</dbReference>